<dbReference type="STRING" id="1344003.SAMN05445060_3542"/>
<gene>
    <name evidence="1" type="ORF">SAMN05445060_3542</name>
</gene>
<reference evidence="1 2" key="1">
    <citation type="submission" date="2017-01" db="EMBL/GenBank/DDBJ databases">
        <authorList>
            <person name="Mah S.A."/>
            <person name="Swanson W.J."/>
            <person name="Moy G.W."/>
            <person name="Vacquier V.D."/>
        </authorList>
    </citation>
    <scope>NUCLEOTIDE SEQUENCE [LARGE SCALE GENOMIC DNA]</scope>
    <source>
        <strain evidence="1 2">CPCC 203464</strain>
    </source>
</reference>
<dbReference type="RefSeq" id="WP_076482270.1">
    <property type="nucleotide sequence ID" value="NZ_FTNT01000012.1"/>
</dbReference>
<dbReference type="SUPFAM" id="SSF55961">
    <property type="entry name" value="Bet v1-like"/>
    <property type="match status" value="1"/>
</dbReference>
<dbReference type="AlphaFoldDB" id="A0A1N7H5I0"/>
<accession>A0A1N7H5I0</accession>
<evidence type="ECO:0000313" key="2">
    <source>
        <dbReference type="Proteomes" id="UP000186218"/>
    </source>
</evidence>
<keyword evidence="2" id="KW-1185">Reference proteome</keyword>
<protein>
    <submittedName>
        <fullName evidence="1">Polyketide cyclase / dehydrase and lipid transport</fullName>
    </submittedName>
</protein>
<sequence>MRRITHTTPATPEQVWSVLADGWLYASWVVGASRIRDVDAHWPAPGSRIHHSVGLWPLVIDDITESLPAPDNALVLSARAWPAGKARVSVTVEPAAEGSRLAMDEYAETAPVSWIPYPVQFTAVAPRLRECLVRLALLAQRRPDRGGPA</sequence>
<proteinExistence type="predicted"/>
<evidence type="ECO:0000313" key="1">
    <source>
        <dbReference type="EMBL" id="SIS20106.1"/>
    </source>
</evidence>
<dbReference type="InterPro" id="IPR019587">
    <property type="entry name" value="Polyketide_cyclase/dehydratase"/>
</dbReference>
<dbReference type="OrthoDB" id="4483486at2"/>
<name>A0A1N7H5I0_9NOCA</name>
<dbReference type="CDD" id="cd07812">
    <property type="entry name" value="SRPBCC"/>
    <property type="match status" value="1"/>
</dbReference>
<dbReference type="EMBL" id="FTNT01000012">
    <property type="protein sequence ID" value="SIS20106.1"/>
    <property type="molecule type" value="Genomic_DNA"/>
</dbReference>
<dbReference type="Pfam" id="PF10604">
    <property type="entry name" value="Polyketide_cyc2"/>
    <property type="match status" value="1"/>
</dbReference>
<dbReference type="Gene3D" id="3.30.530.20">
    <property type="match status" value="1"/>
</dbReference>
<dbReference type="Proteomes" id="UP000186218">
    <property type="component" value="Unassembled WGS sequence"/>
</dbReference>
<dbReference type="InterPro" id="IPR023393">
    <property type="entry name" value="START-like_dom_sf"/>
</dbReference>
<organism evidence="1 2">
    <name type="scientific">Williamsia sterculiae</name>
    <dbReference type="NCBI Taxonomy" id="1344003"/>
    <lineage>
        <taxon>Bacteria</taxon>
        <taxon>Bacillati</taxon>
        <taxon>Actinomycetota</taxon>
        <taxon>Actinomycetes</taxon>
        <taxon>Mycobacteriales</taxon>
        <taxon>Nocardiaceae</taxon>
        <taxon>Williamsia</taxon>
    </lineage>
</organism>